<comment type="caution">
    <text evidence="1">The sequence shown here is derived from an EMBL/GenBank/DDBJ whole genome shotgun (WGS) entry which is preliminary data.</text>
</comment>
<evidence type="ECO:0000313" key="2">
    <source>
        <dbReference type="Proteomes" id="UP000230066"/>
    </source>
</evidence>
<protein>
    <recommendedName>
        <fullName evidence="3">Ig-like domain-containing protein</fullName>
    </recommendedName>
</protein>
<reference evidence="1" key="1">
    <citation type="submission" date="2019-03" db="EMBL/GenBank/DDBJ databases">
        <title>Improved annotation for the trematode Fasciola hepatica.</title>
        <authorList>
            <person name="Choi Y.-J."/>
            <person name="Martin J."/>
            <person name="Mitreva M."/>
        </authorList>
    </citation>
    <scope>NUCLEOTIDE SEQUENCE [LARGE SCALE GENOMIC DNA]</scope>
</reference>
<dbReference type="AlphaFoldDB" id="A0A2H1CQ86"/>
<evidence type="ECO:0000313" key="1">
    <source>
        <dbReference type="EMBL" id="THD27286.1"/>
    </source>
</evidence>
<name>A0A2H1CQ86_FASHE</name>
<proteinExistence type="predicted"/>
<accession>A0A2H1CQ86</accession>
<keyword evidence="2" id="KW-1185">Reference proteome</keyword>
<dbReference type="EMBL" id="JXXN02000469">
    <property type="protein sequence ID" value="THD27286.1"/>
    <property type="molecule type" value="Genomic_DNA"/>
</dbReference>
<organism evidence="1 2">
    <name type="scientific">Fasciola hepatica</name>
    <name type="common">Liver fluke</name>
    <dbReference type="NCBI Taxonomy" id="6192"/>
    <lineage>
        <taxon>Eukaryota</taxon>
        <taxon>Metazoa</taxon>
        <taxon>Spiralia</taxon>
        <taxon>Lophotrochozoa</taxon>
        <taxon>Platyhelminthes</taxon>
        <taxon>Trematoda</taxon>
        <taxon>Digenea</taxon>
        <taxon>Plagiorchiida</taxon>
        <taxon>Echinostomata</taxon>
        <taxon>Echinostomatoidea</taxon>
        <taxon>Fasciolidae</taxon>
        <taxon>Fasciola</taxon>
    </lineage>
</organism>
<evidence type="ECO:0008006" key="3">
    <source>
        <dbReference type="Google" id="ProtNLM"/>
    </source>
</evidence>
<dbReference type="Proteomes" id="UP000230066">
    <property type="component" value="Unassembled WGS sequence"/>
</dbReference>
<sequence length="494" mass="56695">MQLFTVCHRFRFVFTRIVAILICHFILAFHIQLVAGEEELESVEPTQAPPFNPDRDNFTLAGLTKKEWEGPYYAEAFLGSVIYLPCTLTPQKMERLYKMRKLASMEKYYWSLLWVHQVWDNVIDPWMGDGRRGYDRMPIVPYWKTDLSIPLERAQLTIMDANPIDSGVYACVVAMYPPEQGLAPVILSQSELVSVHFLRIKSGRMLASECRDQEFADAVQCQTGFEEWTEHVYYPSGINKGDLIFQAPCHADIFLTALALGGVDPTFWSIGWRFVPQNAIDDTRAVEMDEKLEMKFKAPVHVCTLDYSSESCVIREERDRSEPVIGKRDLALAKKHAAKLWKARWLVLSGTVPQSSGRWQCWVQGLGMTGHPKTKSFPVRWFIGEVQVKIIPETGLYTWWSTVEFWRFLGLVSAPMMVVLIGLIMTVGRTAAYMHPEKIPKKKHIKLLLDRTEDATSMASRAGKEPEEIEPNEYMHTFLRKQGIETYELLPSNV</sequence>
<gene>
    <name evidence="1" type="ORF">D915_001933</name>
</gene>